<feature type="compositionally biased region" description="Polar residues" evidence="1">
    <location>
        <begin position="194"/>
        <end position="203"/>
    </location>
</feature>
<feature type="region of interest" description="Disordered" evidence="1">
    <location>
        <begin position="141"/>
        <end position="402"/>
    </location>
</feature>
<dbReference type="GO" id="GO:0005096">
    <property type="term" value="F:GTPase activator activity"/>
    <property type="evidence" value="ECO:0007669"/>
    <property type="project" value="TreeGrafter"/>
</dbReference>
<feature type="compositionally biased region" description="Polar residues" evidence="1">
    <location>
        <begin position="1229"/>
        <end position="1238"/>
    </location>
</feature>
<feature type="compositionally biased region" description="Acidic residues" evidence="1">
    <location>
        <begin position="607"/>
        <end position="620"/>
    </location>
</feature>
<feature type="region of interest" description="Disordered" evidence="1">
    <location>
        <begin position="1225"/>
        <end position="1290"/>
    </location>
</feature>
<dbReference type="Pfam" id="PF00566">
    <property type="entry name" value="RabGAP-TBC"/>
    <property type="match status" value="1"/>
</dbReference>
<feature type="compositionally biased region" description="Low complexity" evidence="1">
    <location>
        <begin position="526"/>
        <end position="542"/>
    </location>
</feature>
<dbReference type="InterPro" id="IPR000195">
    <property type="entry name" value="Rab-GAP-TBC_dom"/>
</dbReference>
<dbReference type="SUPFAM" id="SSF50044">
    <property type="entry name" value="SH3-domain"/>
    <property type="match status" value="1"/>
</dbReference>
<feature type="compositionally biased region" description="Basic and acidic residues" evidence="1">
    <location>
        <begin position="1330"/>
        <end position="1341"/>
    </location>
</feature>
<dbReference type="Proteomes" id="UP000044841">
    <property type="component" value="Unassembled WGS sequence"/>
</dbReference>
<feature type="compositionally biased region" description="Basic and acidic residues" evidence="1">
    <location>
        <begin position="264"/>
        <end position="273"/>
    </location>
</feature>
<dbReference type="GO" id="GO:0031267">
    <property type="term" value="F:small GTPase binding"/>
    <property type="evidence" value="ECO:0007669"/>
    <property type="project" value="TreeGrafter"/>
</dbReference>
<feature type="compositionally biased region" description="Polar residues" evidence="1">
    <location>
        <begin position="1079"/>
        <end position="1102"/>
    </location>
</feature>
<feature type="compositionally biased region" description="Low complexity" evidence="1">
    <location>
        <begin position="211"/>
        <end position="236"/>
    </location>
</feature>
<feature type="compositionally biased region" description="Polar residues" evidence="1">
    <location>
        <begin position="237"/>
        <end position="262"/>
    </location>
</feature>
<feature type="region of interest" description="Disordered" evidence="1">
    <location>
        <begin position="708"/>
        <end position="788"/>
    </location>
</feature>
<feature type="compositionally biased region" description="Polar residues" evidence="1">
    <location>
        <begin position="278"/>
        <end position="299"/>
    </location>
</feature>
<feature type="compositionally biased region" description="Acidic residues" evidence="1">
    <location>
        <begin position="446"/>
        <end position="461"/>
    </location>
</feature>
<keyword evidence="4" id="KW-1185">Reference proteome</keyword>
<evidence type="ECO:0000259" key="2">
    <source>
        <dbReference type="PROSITE" id="PS50086"/>
    </source>
</evidence>
<feature type="compositionally biased region" description="Polar residues" evidence="1">
    <location>
        <begin position="352"/>
        <end position="367"/>
    </location>
</feature>
<feature type="compositionally biased region" description="Polar residues" evidence="1">
    <location>
        <begin position="316"/>
        <end position="325"/>
    </location>
</feature>
<name>A0A0K6FTI9_9AGAM</name>
<dbReference type="PANTHER" id="PTHR47219:SF9">
    <property type="entry name" value="GTPASE ACTIVATING PROTEIN AND CENTROSOME-ASSOCIATED, ISOFORM B"/>
    <property type="match status" value="1"/>
</dbReference>
<dbReference type="SUPFAM" id="SSF47923">
    <property type="entry name" value="Ypt/Rab-GAP domain of gyp1p"/>
    <property type="match status" value="2"/>
</dbReference>
<feature type="region of interest" description="Disordered" evidence="1">
    <location>
        <begin position="826"/>
        <end position="869"/>
    </location>
</feature>
<feature type="compositionally biased region" description="Low complexity" evidence="1">
    <location>
        <begin position="334"/>
        <end position="347"/>
    </location>
</feature>
<feature type="region of interest" description="Disordered" evidence="1">
    <location>
        <begin position="1046"/>
        <end position="1181"/>
    </location>
</feature>
<dbReference type="InterPro" id="IPR050302">
    <property type="entry name" value="Rab_GAP_TBC_domain"/>
</dbReference>
<dbReference type="SMART" id="SM00164">
    <property type="entry name" value="TBC"/>
    <property type="match status" value="1"/>
</dbReference>
<gene>
    <name evidence="3" type="ORF">RSOLAG22IIIB_08563</name>
</gene>
<feature type="region of interest" description="Disordered" evidence="1">
    <location>
        <begin position="1311"/>
        <end position="1377"/>
    </location>
</feature>
<organism evidence="3 4">
    <name type="scientific">Rhizoctonia solani</name>
    <dbReference type="NCBI Taxonomy" id="456999"/>
    <lineage>
        <taxon>Eukaryota</taxon>
        <taxon>Fungi</taxon>
        <taxon>Dikarya</taxon>
        <taxon>Basidiomycota</taxon>
        <taxon>Agaricomycotina</taxon>
        <taxon>Agaricomycetes</taxon>
        <taxon>Cantharellales</taxon>
        <taxon>Ceratobasidiaceae</taxon>
        <taxon>Rhizoctonia</taxon>
    </lineage>
</organism>
<feature type="compositionally biased region" description="Low complexity" evidence="1">
    <location>
        <begin position="1239"/>
        <end position="1262"/>
    </location>
</feature>
<feature type="compositionally biased region" description="Basic and acidic residues" evidence="1">
    <location>
        <begin position="719"/>
        <end position="733"/>
    </location>
</feature>
<feature type="compositionally biased region" description="Polar residues" evidence="1">
    <location>
        <begin position="1272"/>
        <end position="1289"/>
    </location>
</feature>
<dbReference type="Gene3D" id="1.10.472.80">
    <property type="entry name" value="Ypt/Rab-GAP domain of gyp1p, domain 3"/>
    <property type="match status" value="1"/>
</dbReference>
<dbReference type="Gene3D" id="1.10.8.270">
    <property type="entry name" value="putative rabgap domain of human tbc1 domain family member 14 like domains"/>
    <property type="match status" value="1"/>
</dbReference>
<feature type="compositionally biased region" description="Polar residues" evidence="1">
    <location>
        <begin position="745"/>
        <end position="757"/>
    </location>
</feature>
<feature type="compositionally biased region" description="Low complexity" evidence="1">
    <location>
        <begin position="582"/>
        <end position="592"/>
    </location>
</feature>
<feature type="compositionally biased region" description="Basic and acidic residues" evidence="1">
    <location>
        <begin position="372"/>
        <end position="388"/>
    </location>
</feature>
<dbReference type="EMBL" id="CYGV01000868">
    <property type="protein sequence ID" value="CUA69556.1"/>
    <property type="molecule type" value="Genomic_DNA"/>
</dbReference>
<feature type="region of interest" description="Disordered" evidence="1">
    <location>
        <begin position="435"/>
        <end position="679"/>
    </location>
</feature>
<feature type="compositionally biased region" description="Polar residues" evidence="1">
    <location>
        <begin position="1160"/>
        <end position="1177"/>
    </location>
</feature>
<feature type="compositionally biased region" description="Low complexity" evidence="1">
    <location>
        <begin position="663"/>
        <end position="679"/>
    </location>
</feature>
<feature type="compositionally biased region" description="Polar residues" evidence="1">
    <location>
        <begin position="501"/>
        <end position="520"/>
    </location>
</feature>
<feature type="compositionally biased region" description="Low complexity" evidence="1">
    <location>
        <begin position="845"/>
        <end position="858"/>
    </location>
</feature>
<feature type="compositionally biased region" description="Polar residues" evidence="1">
    <location>
        <begin position="470"/>
        <end position="480"/>
    </location>
</feature>
<dbReference type="InterPro" id="IPR035969">
    <property type="entry name" value="Rab-GAP_TBC_sf"/>
</dbReference>
<feature type="compositionally biased region" description="Basic and acidic residues" evidence="1">
    <location>
        <begin position="302"/>
        <end position="314"/>
    </location>
</feature>
<proteinExistence type="predicted"/>
<feature type="compositionally biased region" description="Polar residues" evidence="1">
    <location>
        <begin position="622"/>
        <end position="645"/>
    </location>
</feature>
<protein>
    <submittedName>
        <fullName evidence="3">TBC1 domain family member 2A [Mus musculus]</fullName>
    </submittedName>
</protein>
<dbReference type="PANTHER" id="PTHR47219">
    <property type="entry name" value="RAB GTPASE-ACTIVATING PROTEIN 1-LIKE"/>
    <property type="match status" value="1"/>
</dbReference>
<feature type="compositionally biased region" description="Polar residues" evidence="1">
    <location>
        <begin position="143"/>
        <end position="155"/>
    </location>
</feature>
<sequence>MESADLARWQRFASKGGIGTSTALVDRIAERDGDLMFLKDDEIIVLMQLPQAGYYLGFCEGVVGRFAIADVQVLGKLKRAVMARRPPSGNPASPNAPLIALDTTPSPIVPHTTTLFPVRSSTSDSRAPDAYLADNSAGVSAWLASQPSPPSQENVPITETGPEPPEPQRTESISLPHSSSPLATRDSPLRVHSSLRSNPQSEHGSPPNSPSPSSRNRPPLHVDTSPTSTPQRQSQSLASLVSTEASPLSESSVYSFHRQPSGSDIRRQPEHGGRVPQFQPQENVRTSEAGSIQGFTSPPQRGPHDAETESRVDMESSVSRASTPSVGDPFQHDQPSTSSQLSSPTQLRVPPRSSSLQPDTTNSSLTSAEMVRTPHGEGDLGLDVHVEEEHEDSLYSADRESKYSIQLQETAVPGAGRVVSASLSDVGAGIGLSLMGGLLGATGGDSDSESDYGEPSEDEDERPSRLYEQNLEQKQGQNTRMGEETRDDQAPNNLIHHTDSMVRQSKSGDVTPLGTGSVTPLNGGLPSSQSPSSANSRSSTPPFGFELDPTTNPSRDIKAGVQGTGHSTNGLEAAGGNAKTASPHSVPSSPVKSFRDTHDEMKSTGEDASDDESDYGEEVEPNGSSEPQVPPSSNDVFPRYSNESYQPDDNDFDLPPVRPPYHRASTSIRSITSSDAGGYYDDGIYDHYRYSQISMAARSVRMSLIGSGEEVPPLPSGSEAEREPSVAERRDRQFAPLNLSEPRASLSSPNSQTQFSPGLNGPKSPSVRSPLGQGEPASPRSMGTDISPLAAGPILQAQMATRDNTDEIKEDKNEGVQVNRGGALSLTTTDLPTEAPSIGMNKLATSPGGPTLPLSPTGSAPPSPLSSNLASTLRQVIEQQRAPEPGLQPPLQAEIVNEGKPVLGSPATINSPQQGCPAYEPSPIASLQRRPSRFAPHPNAPKPAHMFAAQASAGTHLIPSVPEESATHPPTGPQHMLLHDALSLVAQRLRTTGMASGTPTIHGRTHSELALSWTPVPISFVFDPDGRSIPMFNTSAAIPQRVIGGAQRSASMNEHPAPHMSLPASGGEYVAGRSRPRSRSFSDMPSEQLATYKTAGQQSAPQTPAVPSMPRRTSDIARATPGSLIQPPTPGLVQGQTSANKPSVGVDTPLRSPASPPTSPVKQFTPMPTSAASSSGKSPFRGLRQVASNTMMRVGLQSSISSMPTRQSSDNLHRSPIDTQRKLSEDFSRSNAATTHVNSSPASASTSPMASSNISLSSKVSSTGLRLAGANRQATDTPTTPLSPINSVQPIEETVHYNDMDFDMVKPMRSRVSVVRTSEDGRQSISRSSQHSDHPRGHQEEVPEYSPTSPVATSPSNQTHVPSTPAPMSKAGSHNSLTTSDSIAAHISREQRWISTMQTIPSSTIRRNKKIKKLLLEGVPASVRGVVWLYLTDSRARRMVGVYSQLAKRGKVPATLEIVKDAELCFTGQPHLQAAEGPVVSILQAYLTMVPDVTYNQGLCQVVGNLLLHSPEEDAFWTFVALMDKHLRVYCAVNSLQMEADSVFFAKTLESNDPSLATKLFRELRLHAGDFCKPWILSGFMGTLPPEYSARVWDIFLFEGVPFLFRIGLALLGCLKRQLLTLTPKSSPGALDCLLSISPQFLPADPDQLIASAYAVKFKDDDMRKMRPKIESQLRKEPGFTRPVLNRDALRK</sequence>
<feature type="compositionally biased region" description="Polar residues" evidence="1">
    <location>
        <begin position="172"/>
        <end position="182"/>
    </location>
</feature>
<feature type="compositionally biased region" description="Basic and acidic residues" evidence="1">
    <location>
        <begin position="593"/>
        <end position="605"/>
    </location>
</feature>
<evidence type="ECO:0000313" key="3">
    <source>
        <dbReference type="EMBL" id="CUA69556.1"/>
    </source>
</evidence>
<evidence type="ECO:0000313" key="4">
    <source>
        <dbReference type="Proteomes" id="UP000044841"/>
    </source>
</evidence>
<feature type="domain" description="Rab-GAP TBC" evidence="2">
    <location>
        <begin position="1418"/>
        <end position="1600"/>
    </location>
</feature>
<feature type="compositionally biased region" description="Polar residues" evidence="1">
    <location>
        <begin position="1346"/>
        <end position="1362"/>
    </location>
</feature>
<dbReference type="PROSITE" id="PS50086">
    <property type="entry name" value="TBC_RABGAP"/>
    <property type="match status" value="1"/>
</dbReference>
<accession>A0A0K6FTI9</accession>
<evidence type="ECO:0000256" key="1">
    <source>
        <dbReference type="SAM" id="MobiDB-lite"/>
    </source>
</evidence>
<reference evidence="3 4" key="1">
    <citation type="submission" date="2015-07" db="EMBL/GenBank/DDBJ databases">
        <authorList>
            <person name="Noorani M."/>
        </authorList>
    </citation>
    <scope>NUCLEOTIDE SEQUENCE [LARGE SCALE GENOMIC DNA]</scope>
    <source>
        <strain evidence="3">BBA 69670</strain>
    </source>
</reference>
<dbReference type="InterPro" id="IPR036028">
    <property type="entry name" value="SH3-like_dom_sf"/>
</dbReference>